<organism evidence="3 4">
    <name type="scientific">Paenibacillus piri</name>
    <dbReference type="NCBI Taxonomy" id="2547395"/>
    <lineage>
        <taxon>Bacteria</taxon>
        <taxon>Bacillati</taxon>
        <taxon>Bacillota</taxon>
        <taxon>Bacilli</taxon>
        <taxon>Bacillales</taxon>
        <taxon>Paenibacillaceae</taxon>
        <taxon>Paenibacillus</taxon>
    </lineage>
</organism>
<keyword evidence="4" id="KW-1185">Reference proteome</keyword>
<dbReference type="OrthoDB" id="9773039at2"/>
<dbReference type="AlphaFoldDB" id="A0A4R5KWZ3"/>
<dbReference type="InterPro" id="IPR027051">
    <property type="entry name" value="XdhC_Rossmann_dom"/>
</dbReference>
<evidence type="ECO:0000313" key="4">
    <source>
        <dbReference type="Proteomes" id="UP000295636"/>
    </source>
</evidence>
<dbReference type="InterPro" id="IPR052698">
    <property type="entry name" value="MoCofactor_Util/Proc"/>
</dbReference>
<dbReference type="Proteomes" id="UP000295636">
    <property type="component" value="Unassembled WGS sequence"/>
</dbReference>
<dbReference type="Pfam" id="PF02625">
    <property type="entry name" value="XdhC_CoxI"/>
    <property type="match status" value="1"/>
</dbReference>
<sequence>MNINDNNESGGYMDFHELLGRWVMERTTRESALATIVKVQGHAYRKLGASMLLFNDGEKLGGISPGCLEADLAERVADTLVCGEAQYIEYDMRNTDDLGWGEAVGCGGAIHVLLEPVDERLQEVMSSVKRSLDDGNACLWRRQWDGDGHVSHKVELTENQALHAAAGAMSVEIYCEPRPRLILFGAGSDAEPLAALAAKAGFQVVVADWREALCCSGKFPDSCDFVIGSPVECMEKLQIGSADYVVIMSHQLERDRQCLELLWPLAPRYVGLLGSKTRAARILEGRMPPAWLHYPVGLPIGAEGPEEIAISAAAQLIAVKRRMLTPVERRNVRGQQGGRHLFGGGSKPAYGGFEAFDPARLRR</sequence>
<evidence type="ECO:0000259" key="1">
    <source>
        <dbReference type="Pfam" id="PF02625"/>
    </source>
</evidence>
<evidence type="ECO:0000313" key="3">
    <source>
        <dbReference type="EMBL" id="TDG00544.1"/>
    </source>
</evidence>
<name>A0A4R5KWZ3_9BACL</name>
<evidence type="ECO:0000259" key="2">
    <source>
        <dbReference type="Pfam" id="PF13478"/>
    </source>
</evidence>
<feature type="domain" description="XdhC- CoxI" evidence="1">
    <location>
        <begin position="29"/>
        <end position="91"/>
    </location>
</feature>
<dbReference type="InterPro" id="IPR003777">
    <property type="entry name" value="XdhC_CoxI"/>
</dbReference>
<dbReference type="EMBL" id="SMRT01000001">
    <property type="protein sequence ID" value="TDG00544.1"/>
    <property type="molecule type" value="Genomic_DNA"/>
</dbReference>
<feature type="domain" description="XdhC Rossmann" evidence="2">
    <location>
        <begin position="181"/>
        <end position="316"/>
    </location>
</feature>
<protein>
    <submittedName>
        <fullName evidence="3">XdhC/CoxI family protein</fullName>
    </submittedName>
</protein>
<dbReference type="Gene3D" id="3.40.50.720">
    <property type="entry name" value="NAD(P)-binding Rossmann-like Domain"/>
    <property type="match status" value="1"/>
</dbReference>
<dbReference type="PANTHER" id="PTHR30388">
    <property type="entry name" value="ALDEHYDE OXIDOREDUCTASE MOLYBDENUM COFACTOR ASSEMBLY PROTEIN"/>
    <property type="match status" value="1"/>
</dbReference>
<proteinExistence type="predicted"/>
<accession>A0A4R5KWZ3</accession>
<reference evidence="3 4" key="1">
    <citation type="submission" date="2019-03" db="EMBL/GenBank/DDBJ databases">
        <title>This is whole genome sequence of Paenibacillus sp MS74 strain.</title>
        <authorList>
            <person name="Trinh H.N."/>
        </authorList>
    </citation>
    <scope>NUCLEOTIDE SEQUENCE [LARGE SCALE GENOMIC DNA]</scope>
    <source>
        <strain evidence="3 4">MS74</strain>
    </source>
</reference>
<comment type="caution">
    <text evidence="3">The sequence shown here is derived from an EMBL/GenBank/DDBJ whole genome shotgun (WGS) entry which is preliminary data.</text>
</comment>
<dbReference type="Pfam" id="PF13478">
    <property type="entry name" value="XdhC_C"/>
    <property type="match status" value="1"/>
</dbReference>
<gene>
    <name evidence="3" type="ORF">E1757_02620</name>
</gene>
<dbReference type="PANTHER" id="PTHR30388:SF6">
    <property type="entry name" value="XANTHINE DEHYDROGENASE SUBUNIT A-RELATED"/>
    <property type="match status" value="1"/>
</dbReference>